<keyword evidence="10" id="KW-0406">Ion transport</keyword>
<protein>
    <recommendedName>
        <fullName evidence="3">ferric-chelate reductase (NADPH)</fullName>
        <ecNumber evidence="3">1.16.1.9</ecNumber>
    </recommendedName>
</protein>
<keyword evidence="11 14" id="KW-0472">Membrane</keyword>
<keyword evidence="9" id="KW-0560">Oxidoreductase</keyword>
<dbReference type="SUPFAM" id="SSF52343">
    <property type="entry name" value="Ferredoxin reductase-like, C-terminal NADP-linked domain"/>
    <property type="match status" value="1"/>
</dbReference>
<dbReference type="InterPro" id="IPR013130">
    <property type="entry name" value="Fe3_Rdtase_TM_dom"/>
</dbReference>
<dbReference type="Gene3D" id="3.40.50.80">
    <property type="entry name" value="Nucleotide-binding domain of ferredoxin-NADP reductase (FNR) module"/>
    <property type="match status" value="1"/>
</dbReference>
<feature type="transmembrane region" description="Helical" evidence="14">
    <location>
        <begin position="217"/>
        <end position="237"/>
    </location>
</feature>
<evidence type="ECO:0000256" key="7">
    <source>
        <dbReference type="ARBA" id="ARBA00022982"/>
    </source>
</evidence>
<evidence type="ECO:0000256" key="9">
    <source>
        <dbReference type="ARBA" id="ARBA00023002"/>
    </source>
</evidence>
<keyword evidence="17" id="KW-1185">Reference proteome</keyword>
<dbReference type="InterPro" id="IPR013112">
    <property type="entry name" value="FAD-bd_8"/>
</dbReference>
<comment type="similarity">
    <text evidence="2">Belongs to the ferric reductase (FRE) family.</text>
</comment>
<dbReference type="GeneID" id="63828832"/>
<keyword evidence="8 14" id="KW-1133">Transmembrane helix</keyword>
<dbReference type="OrthoDB" id="17725at2759"/>
<evidence type="ECO:0000256" key="8">
    <source>
        <dbReference type="ARBA" id="ARBA00022989"/>
    </source>
</evidence>
<evidence type="ECO:0000256" key="5">
    <source>
        <dbReference type="ARBA" id="ARBA00022475"/>
    </source>
</evidence>
<keyword evidence="4" id="KW-0813">Transport</keyword>
<dbReference type="PANTHER" id="PTHR32361">
    <property type="entry name" value="FERRIC/CUPRIC REDUCTASE TRANSMEMBRANE COMPONENT"/>
    <property type="match status" value="1"/>
</dbReference>
<comment type="subcellular location">
    <subcellularLocation>
        <location evidence="1">Cell membrane</location>
        <topology evidence="1">Multi-pass membrane protein</topology>
    </subcellularLocation>
</comment>
<evidence type="ECO:0000256" key="14">
    <source>
        <dbReference type="SAM" id="Phobius"/>
    </source>
</evidence>
<evidence type="ECO:0000256" key="13">
    <source>
        <dbReference type="ARBA" id="ARBA00048483"/>
    </source>
</evidence>
<dbReference type="EC" id="1.16.1.9" evidence="3"/>
<gene>
    <name evidence="16" type="ORF">LAESUDRAFT_753747</name>
</gene>
<evidence type="ECO:0000256" key="10">
    <source>
        <dbReference type="ARBA" id="ARBA00023065"/>
    </source>
</evidence>
<dbReference type="EMBL" id="KV427605">
    <property type="protein sequence ID" value="KZT12697.1"/>
    <property type="molecule type" value="Genomic_DNA"/>
</dbReference>
<dbReference type="AlphaFoldDB" id="A0A165I7S7"/>
<keyword evidence="5" id="KW-1003">Cell membrane</keyword>
<evidence type="ECO:0000256" key="2">
    <source>
        <dbReference type="ARBA" id="ARBA00006278"/>
    </source>
</evidence>
<dbReference type="InterPro" id="IPR017927">
    <property type="entry name" value="FAD-bd_FR_type"/>
</dbReference>
<sequence length="613" mass="66597">MPVLSTREEGGASGAAFNVDVLLFNINVALLCFAGLFVLLALPRAIARFLHSSEWFQGCFFHSVKFPASSRFLRTIKLDTNVSSAEKLAELRAIESTSSFSHYTHDGPAVSAVKVTMTDRMPAHMPGWTSMFPAITAALSWKVRPGYSVGELVILLAYTVVMFYASLVNVDLFTDPVRLGMVPTSQFPVLYIMATKNNVFGALIGMGYEKLNYLHRWAGRLVVLSVNLHALGYFAIWSQNAGGIAAEMDTNIIWGCVALGAMNILFLFSLTAVRQTCYQLFFVSHVVSAIVVLFGTVYHFDWALPYAIIASVLYGFDRLVRMIQTRITSAHLRPIPELGMTRIEIPSVNAGWRAGDHVRIRVLSAGMGTIGWAESHPFTIANVSKNRNGEGLVLLCKKAGDWTSRLYDTAMRSEYGEAPGIGRTVKVVLNGPYGGPGHAMVTSFSGAMLVAGGSGITYALATVQEMLQKSTESASHVRVIELVWSVTDPSALFPMLPLFNTLLSDAQSTYTSLRISVHYTRAIISADVLKPFERLPLGLTLSPGRPKLLKILEGISDRTGQSNGVDGTLTGVLAGVCGPAALGEEVGKAVRHLDGDRRRAVGGVELHEEIFGW</sequence>
<dbReference type="Pfam" id="PF08022">
    <property type="entry name" value="FAD_binding_8"/>
    <property type="match status" value="1"/>
</dbReference>
<dbReference type="SUPFAM" id="SSF63380">
    <property type="entry name" value="Riboflavin synthase domain-like"/>
    <property type="match status" value="1"/>
</dbReference>
<dbReference type="InParanoid" id="A0A165I7S7"/>
<dbReference type="GO" id="GO:0005886">
    <property type="term" value="C:plasma membrane"/>
    <property type="evidence" value="ECO:0007669"/>
    <property type="project" value="UniProtKB-SubCell"/>
</dbReference>
<dbReference type="GO" id="GO:0015677">
    <property type="term" value="P:copper ion import"/>
    <property type="evidence" value="ECO:0007669"/>
    <property type="project" value="TreeGrafter"/>
</dbReference>
<evidence type="ECO:0000256" key="4">
    <source>
        <dbReference type="ARBA" id="ARBA00022448"/>
    </source>
</evidence>
<dbReference type="InterPro" id="IPR017938">
    <property type="entry name" value="Riboflavin_synthase-like_b-brl"/>
</dbReference>
<dbReference type="Pfam" id="PF01794">
    <property type="entry name" value="Ferric_reduct"/>
    <property type="match status" value="1"/>
</dbReference>
<dbReference type="GO" id="GO:0006826">
    <property type="term" value="P:iron ion transport"/>
    <property type="evidence" value="ECO:0007669"/>
    <property type="project" value="TreeGrafter"/>
</dbReference>
<keyword evidence="12" id="KW-0325">Glycoprotein</keyword>
<dbReference type="GO" id="GO:0006879">
    <property type="term" value="P:intracellular iron ion homeostasis"/>
    <property type="evidence" value="ECO:0007669"/>
    <property type="project" value="TreeGrafter"/>
</dbReference>
<name>A0A165I7S7_9APHY</name>
<dbReference type="InterPro" id="IPR051410">
    <property type="entry name" value="Ferric/Cupric_Reductase"/>
</dbReference>
<feature type="domain" description="FAD-binding FR-type" evidence="15">
    <location>
        <begin position="320"/>
        <end position="439"/>
    </location>
</feature>
<dbReference type="PANTHER" id="PTHR32361:SF9">
    <property type="entry name" value="FERRIC REDUCTASE TRANSMEMBRANE COMPONENT 3-RELATED"/>
    <property type="match status" value="1"/>
</dbReference>
<evidence type="ECO:0000256" key="3">
    <source>
        <dbReference type="ARBA" id="ARBA00012668"/>
    </source>
</evidence>
<evidence type="ECO:0000256" key="6">
    <source>
        <dbReference type="ARBA" id="ARBA00022692"/>
    </source>
</evidence>
<evidence type="ECO:0000259" key="15">
    <source>
        <dbReference type="PROSITE" id="PS51384"/>
    </source>
</evidence>
<evidence type="ECO:0000313" key="16">
    <source>
        <dbReference type="EMBL" id="KZT12697.1"/>
    </source>
</evidence>
<dbReference type="GO" id="GO:0052851">
    <property type="term" value="F:ferric-chelate reductase (NADPH) activity"/>
    <property type="evidence" value="ECO:0007669"/>
    <property type="project" value="UniProtKB-EC"/>
</dbReference>
<feature type="transmembrane region" description="Helical" evidence="14">
    <location>
        <begin position="252"/>
        <end position="273"/>
    </location>
</feature>
<dbReference type="Proteomes" id="UP000076871">
    <property type="component" value="Unassembled WGS sequence"/>
</dbReference>
<evidence type="ECO:0000256" key="12">
    <source>
        <dbReference type="ARBA" id="ARBA00023180"/>
    </source>
</evidence>
<accession>A0A165I7S7</accession>
<feature type="transmembrane region" description="Helical" evidence="14">
    <location>
        <begin position="149"/>
        <end position="167"/>
    </location>
</feature>
<dbReference type="SFLD" id="SFLDG01168">
    <property type="entry name" value="Ferric_reductase_subgroup_(FRE"/>
    <property type="match status" value="1"/>
</dbReference>
<feature type="transmembrane region" description="Helical" evidence="14">
    <location>
        <begin position="280"/>
        <end position="297"/>
    </location>
</feature>
<proteinExistence type="inferred from homology"/>
<dbReference type="RefSeq" id="XP_040770207.1">
    <property type="nucleotide sequence ID" value="XM_040911804.1"/>
</dbReference>
<dbReference type="InterPro" id="IPR013121">
    <property type="entry name" value="Fe_red_NAD-bd_6"/>
</dbReference>
<dbReference type="STRING" id="1314785.A0A165I7S7"/>
<dbReference type="InterPro" id="IPR039261">
    <property type="entry name" value="FNR_nucleotide-bd"/>
</dbReference>
<evidence type="ECO:0000256" key="11">
    <source>
        <dbReference type="ARBA" id="ARBA00023136"/>
    </source>
</evidence>
<evidence type="ECO:0000256" key="1">
    <source>
        <dbReference type="ARBA" id="ARBA00004651"/>
    </source>
</evidence>
<dbReference type="Pfam" id="PF08030">
    <property type="entry name" value="NAD_binding_6"/>
    <property type="match status" value="1"/>
</dbReference>
<keyword evidence="7" id="KW-0249">Electron transport</keyword>
<feature type="transmembrane region" description="Helical" evidence="14">
    <location>
        <begin position="22"/>
        <end position="42"/>
    </location>
</feature>
<organism evidence="16 17">
    <name type="scientific">Laetiporus sulphureus 93-53</name>
    <dbReference type="NCBI Taxonomy" id="1314785"/>
    <lineage>
        <taxon>Eukaryota</taxon>
        <taxon>Fungi</taxon>
        <taxon>Dikarya</taxon>
        <taxon>Basidiomycota</taxon>
        <taxon>Agaricomycotina</taxon>
        <taxon>Agaricomycetes</taxon>
        <taxon>Polyporales</taxon>
        <taxon>Laetiporus</taxon>
    </lineage>
</organism>
<feature type="transmembrane region" description="Helical" evidence="14">
    <location>
        <begin position="187"/>
        <end position="205"/>
    </location>
</feature>
<evidence type="ECO:0000313" key="17">
    <source>
        <dbReference type="Proteomes" id="UP000076871"/>
    </source>
</evidence>
<dbReference type="CDD" id="cd06186">
    <property type="entry name" value="NOX_Duox_like_FAD_NADP"/>
    <property type="match status" value="1"/>
</dbReference>
<dbReference type="FunCoup" id="A0A165I7S7">
    <property type="interactions" value="200"/>
</dbReference>
<dbReference type="SFLD" id="SFLDS00052">
    <property type="entry name" value="Ferric_Reductase_Domain"/>
    <property type="match status" value="1"/>
</dbReference>
<dbReference type="PROSITE" id="PS51384">
    <property type="entry name" value="FAD_FR"/>
    <property type="match status" value="1"/>
</dbReference>
<reference evidence="16 17" key="1">
    <citation type="journal article" date="2016" name="Mol. Biol. Evol.">
        <title>Comparative Genomics of Early-Diverging Mushroom-Forming Fungi Provides Insights into the Origins of Lignocellulose Decay Capabilities.</title>
        <authorList>
            <person name="Nagy L.G."/>
            <person name="Riley R."/>
            <person name="Tritt A."/>
            <person name="Adam C."/>
            <person name="Daum C."/>
            <person name="Floudas D."/>
            <person name="Sun H."/>
            <person name="Yadav J.S."/>
            <person name="Pangilinan J."/>
            <person name="Larsson K.H."/>
            <person name="Matsuura K."/>
            <person name="Barry K."/>
            <person name="Labutti K."/>
            <person name="Kuo R."/>
            <person name="Ohm R.A."/>
            <person name="Bhattacharya S.S."/>
            <person name="Shirouzu T."/>
            <person name="Yoshinaga Y."/>
            <person name="Martin F.M."/>
            <person name="Grigoriev I.V."/>
            <person name="Hibbett D.S."/>
        </authorList>
    </citation>
    <scope>NUCLEOTIDE SEQUENCE [LARGE SCALE GENOMIC DNA]</scope>
    <source>
        <strain evidence="16 17">93-53</strain>
    </source>
</reference>
<comment type="catalytic activity">
    <reaction evidence="13">
        <text>2 a Fe(II)-siderophore + NADP(+) + H(+) = 2 a Fe(III)-siderophore + NADPH</text>
        <dbReference type="Rhea" id="RHEA:28795"/>
        <dbReference type="Rhea" id="RHEA-COMP:11342"/>
        <dbReference type="Rhea" id="RHEA-COMP:11344"/>
        <dbReference type="ChEBI" id="CHEBI:15378"/>
        <dbReference type="ChEBI" id="CHEBI:29033"/>
        <dbReference type="ChEBI" id="CHEBI:29034"/>
        <dbReference type="ChEBI" id="CHEBI:57783"/>
        <dbReference type="ChEBI" id="CHEBI:58349"/>
        <dbReference type="EC" id="1.16.1.9"/>
    </reaction>
</comment>
<keyword evidence="6 14" id="KW-0812">Transmembrane</keyword>